<reference evidence="2" key="1">
    <citation type="submission" date="2019-04" db="EMBL/GenBank/DDBJ databases">
        <authorList>
            <person name="Alioto T."/>
            <person name="Alioto T."/>
        </authorList>
    </citation>
    <scope>NUCLEOTIDE SEQUENCE [LARGE SCALE GENOMIC DNA]</scope>
</reference>
<feature type="region of interest" description="Disordered" evidence="1">
    <location>
        <begin position="158"/>
        <end position="183"/>
    </location>
</feature>
<dbReference type="AlphaFoldDB" id="A0A5E4BMX9"/>
<protein>
    <submittedName>
        <fullName evidence="2">Uncharacterized protein</fullName>
    </submittedName>
</protein>
<gene>
    <name evidence="2" type="ORF">MONAX_5E026413</name>
</gene>
<keyword evidence="3" id="KW-1185">Reference proteome</keyword>
<organism evidence="2 3">
    <name type="scientific">Marmota monax</name>
    <name type="common">Woodchuck</name>
    <dbReference type="NCBI Taxonomy" id="9995"/>
    <lineage>
        <taxon>Eukaryota</taxon>
        <taxon>Metazoa</taxon>
        <taxon>Chordata</taxon>
        <taxon>Craniata</taxon>
        <taxon>Vertebrata</taxon>
        <taxon>Euteleostomi</taxon>
        <taxon>Mammalia</taxon>
        <taxon>Eutheria</taxon>
        <taxon>Euarchontoglires</taxon>
        <taxon>Glires</taxon>
        <taxon>Rodentia</taxon>
        <taxon>Sciuromorpha</taxon>
        <taxon>Sciuridae</taxon>
        <taxon>Xerinae</taxon>
        <taxon>Marmotini</taxon>
        <taxon>Marmota</taxon>
    </lineage>
</organism>
<feature type="region of interest" description="Disordered" evidence="1">
    <location>
        <begin position="222"/>
        <end position="243"/>
    </location>
</feature>
<feature type="region of interest" description="Disordered" evidence="1">
    <location>
        <begin position="305"/>
        <end position="419"/>
    </location>
</feature>
<accession>A0A5E4BMX9</accession>
<feature type="compositionally biased region" description="Pro residues" evidence="1">
    <location>
        <begin position="330"/>
        <end position="345"/>
    </location>
</feature>
<evidence type="ECO:0000256" key="1">
    <source>
        <dbReference type="SAM" id="MobiDB-lite"/>
    </source>
</evidence>
<dbReference type="EMBL" id="CABDUW010000503">
    <property type="protein sequence ID" value="VTJ70341.1"/>
    <property type="molecule type" value="Genomic_DNA"/>
</dbReference>
<comment type="caution">
    <text evidence="2">The sequence shown here is derived from an EMBL/GenBank/DDBJ whole genome shotgun (WGS) entry which is preliminary data.</text>
</comment>
<evidence type="ECO:0000313" key="3">
    <source>
        <dbReference type="Proteomes" id="UP000335636"/>
    </source>
</evidence>
<name>A0A5E4BMX9_MARMO</name>
<proteinExistence type="predicted"/>
<sequence>MAAQSRGYEAPTARPEHPHHRRSAPPNSGPQAHNSPAVLIPPSPPHTLPNHKPLLPQALNPLTQQPGPQVLTYISSEPEPPKSPSSHVPVSRPCAQALHSLSPHLCPMPLCPFSQKLKSLLLPFCSFANEDELDSCNLLGSATGCSFPLRQRCSQRWPWRSPGQRPRRPARWSPRGLKGAREACPPLQRSRLNSARGSSRGCSRGCGGGSCQLGWGPRLEKGHRAKGGWPGGRRGLGTRRQRDRQGCVQLLDLDFWCRVLPPPVPLPAAGWCPWSPGHPGAATALGTAVLGIHILAPSPAFSIGPSGCPRGQQHLNTSSLQCPQSSGPGGPHPPSKTVPASPSPHPTMESAAPPAPGCQGPRERQLAVAPAQACRLGGVKTRHSGHSCSLAFPGQKSVDSVDQPGRGHLQKGSTLPLKP</sequence>
<feature type="compositionally biased region" description="Polar residues" evidence="1">
    <location>
        <begin position="25"/>
        <end position="34"/>
    </location>
</feature>
<dbReference type="Proteomes" id="UP000335636">
    <property type="component" value="Unassembled WGS sequence"/>
</dbReference>
<evidence type="ECO:0000313" key="2">
    <source>
        <dbReference type="EMBL" id="VTJ70341.1"/>
    </source>
</evidence>
<feature type="region of interest" description="Disordered" evidence="1">
    <location>
        <begin position="1"/>
        <end position="90"/>
    </location>
</feature>